<dbReference type="GO" id="GO:0044877">
    <property type="term" value="F:protein-containing complex binding"/>
    <property type="evidence" value="ECO:0007669"/>
    <property type="project" value="InterPro"/>
</dbReference>
<evidence type="ECO:0000256" key="9">
    <source>
        <dbReference type="SAM" id="Phobius"/>
    </source>
</evidence>
<evidence type="ECO:0000313" key="11">
    <source>
        <dbReference type="EMBL" id="PZN71198.1"/>
    </source>
</evidence>
<evidence type="ECO:0000256" key="8">
    <source>
        <dbReference type="ARBA" id="ARBA00024235"/>
    </source>
</evidence>
<dbReference type="PANTHER" id="PTHR38035:SF1">
    <property type="entry name" value="ANCILLARY SECYEG TRANSLOCON SUBUNIT"/>
    <property type="match status" value="1"/>
</dbReference>
<dbReference type="EMBL" id="QJPH01000532">
    <property type="protein sequence ID" value="PZN71198.1"/>
    <property type="molecule type" value="Genomic_DNA"/>
</dbReference>
<evidence type="ECO:0000256" key="5">
    <source>
        <dbReference type="ARBA" id="ARBA00023136"/>
    </source>
</evidence>
<comment type="similarity">
    <text evidence="7">Belongs to the YfgM family.</text>
</comment>
<keyword evidence="4 9" id="KW-1133">Transmembrane helix</keyword>
<evidence type="ECO:0000256" key="1">
    <source>
        <dbReference type="ARBA" id="ARBA00004401"/>
    </source>
</evidence>
<dbReference type="Gene3D" id="1.25.40.10">
    <property type="entry name" value="Tetratricopeptide repeat domain"/>
    <property type="match status" value="1"/>
</dbReference>
<feature type="domain" description="Ancillary SecYEG translocon subunit/Cell division coordinator CpoB TPR" evidence="10">
    <location>
        <begin position="15"/>
        <end position="207"/>
    </location>
</feature>
<keyword evidence="2" id="KW-1003">Cell membrane</keyword>
<evidence type="ECO:0000256" key="2">
    <source>
        <dbReference type="ARBA" id="ARBA00022475"/>
    </source>
</evidence>
<dbReference type="InterPro" id="IPR026039">
    <property type="entry name" value="YfgM"/>
</dbReference>
<comment type="subcellular location">
    <subcellularLocation>
        <location evidence="1">Cell membrane</location>
        <topology evidence="1">Single-pass type II membrane protein</topology>
    </subcellularLocation>
</comment>
<sequence length="218" mass="23958">MEDYVSDEQRVEALKKWWQANFSSVIWGLALGFAVLTGWNIWQTTQQRKAEGASGLYEQLFKAVDAKQTEPAIKLSERIIEQYQGTAYATYATLFSAKLKAESDDLAGAKKTLSDLLAASKDDDIKHLARLRLGGVLLALGDNEAALKLVEPLKPRDMGKYEGLYEELKGDLYAALDRTSEAQAAYELAKEKGEAAPMLDLKINNLAVDSASTPAPVK</sequence>
<keyword evidence="3 9" id="KW-0812">Transmembrane</keyword>
<evidence type="ECO:0000256" key="4">
    <source>
        <dbReference type="ARBA" id="ARBA00022989"/>
    </source>
</evidence>
<reference evidence="11 12" key="1">
    <citation type="journal article" date="2018" name="Aquat. Microb. Ecol.">
        <title>Gammaproteobacterial methanotrophs dominate.</title>
        <authorList>
            <person name="Rissanen A.J."/>
            <person name="Saarenheimo J."/>
            <person name="Tiirola M."/>
            <person name="Peura S."/>
            <person name="Aalto S.L."/>
            <person name="Karvinen A."/>
            <person name="Nykanen H."/>
        </authorList>
    </citation>
    <scope>NUCLEOTIDE SEQUENCE [LARGE SCALE GENOMIC DNA]</scope>
    <source>
        <strain evidence="11">AMbin10</strain>
    </source>
</reference>
<keyword evidence="5 9" id="KW-0472">Membrane</keyword>
<comment type="caution">
    <text evidence="11">The sequence shown here is derived from an EMBL/GenBank/DDBJ whole genome shotgun (WGS) entry which is preliminary data.</text>
</comment>
<dbReference type="InterPro" id="IPR018704">
    <property type="entry name" value="SecYEG/CpoB_TPR"/>
</dbReference>
<gene>
    <name evidence="11" type="ORF">DM484_26925</name>
</gene>
<dbReference type="Pfam" id="PF09976">
    <property type="entry name" value="TPR_21"/>
    <property type="match status" value="1"/>
</dbReference>
<evidence type="ECO:0000259" key="10">
    <source>
        <dbReference type="Pfam" id="PF09976"/>
    </source>
</evidence>
<evidence type="ECO:0000256" key="3">
    <source>
        <dbReference type="ARBA" id="ARBA00022692"/>
    </source>
</evidence>
<name>A0A2W4QTI6_9GAMM</name>
<dbReference type="GO" id="GO:0005886">
    <property type="term" value="C:plasma membrane"/>
    <property type="evidence" value="ECO:0007669"/>
    <property type="project" value="UniProtKB-SubCell"/>
</dbReference>
<protein>
    <recommendedName>
        <fullName evidence="8">Ancillary SecYEG translocon subunit</fullName>
    </recommendedName>
</protein>
<dbReference type="Proteomes" id="UP000249396">
    <property type="component" value="Unassembled WGS sequence"/>
</dbReference>
<evidence type="ECO:0000256" key="6">
    <source>
        <dbReference type="ARBA" id="ARBA00023186"/>
    </source>
</evidence>
<feature type="transmembrane region" description="Helical" evidence="9">
    <location>
        <begin position="20"/>
        <end position="42"/>
    </location>
</feature>
<proteinExistence type="inferred from homology"/>
<evidence type="ECO:0000256" key="7">
    <source>
        <dbReference type="ARBA" id="ARBA00024197"/>
    </source>
</evidence>
<organism evidence="11 12">
    <name type="scientific">Candidatus Methylumidiphilus alinenensis</name>
    <dbReference type="NCBI Taxonomy" id="2202197"/>
    <lineage>
        <taxon>Bacteria</taxon>
        <taxon>Pseudomonadati</taxon>
        <taxon>Pseudomonadota</taxon>
        <taxon>Gammaproteobacteria</taxon>
        <taxon>Methylococcales</taxon>
        <taxon>Candidatus Methylumidiphilus</taxon>
    </lineage>
</organism>
<keyword evidence="6" id="KW-0143">Chaperone</keyword>
<evidence type="ECO:0000313" key="12">
    <source>
        <dbReference type="Proteomes" id="UP000249396"/>
    </source>
</evidence>
<dbReference type="PANTHER" id="PTHR38035">
    <property type="entry name" value="UPF0070 PROTEIN YFGM"/>
    <property type="match status" value="1"/>
</dbReference>
<dbReference type="AlphaFoldDB" id="A0A2W4QTI6"/>
<accession>A0A2W4QTI6</accession>
<dbReference type="PIRSF" id="PIRSF006170">
    <property type="entry name" value="YfgM"/>
    <property type="match status" value="1"/>
</dbReference>
<dbReference type="InterPro" id="IPR011990">
    <property type="entry name" value="TPR-like_helical_dom_sf"/>
</dbReference>
<dbReference type="SUPFAM" id="SSF48452">
    <property type="entry name" value="TPR-like"/>
    <property type="match status" value="1"/>
</dbReference>